<dbReference type="EMBL" id="CATQJA010002701">
    <property type="protein sequence ID" value="CAJ0584804.1"/>
    <property type="molecule type" value="Genomic_DNA"/>
</dbReference>
<dbReference type="GO" id="GO:0005634">
    <property type="term" value="C:nucleus"/>
    <property type="evidence" value="ECO:0007669"/>
    <property type="project" value="UniProtKB-SubCell"/>
</dbReference>
<evidence type="ECO:0000313" key="11">
    <source>
        <dbReference type="EMBL" id="CAJ0584804.1"/>
    </source>
</evidence>
<dbReference type="InterPro" id="IPR003656">
    <property type="entry name" value="Znf_BED"/>
</dbReference>
<evidence type="ECO:0000256" key="8">
    <source>
        <dbReference type="PROSITE-ProRule" id="PRU00027"/>
    </source>
</evidence>
<feature type="compositionally biased region" description="Polar residues" evidence="9">
    <location>
        <begin position="128"/>
        <end position="137"/>
    </location>
</feature>
<feature type="compositionally biased region" description="Basic and acidic residues" evidence="9">
    <location>
        <begin position="336"/>
        <end position="347"/>
    </location>
</feature>
<gene>
    <name evidence="11" type="ORF">MSPICULIGERA_LOCUS22844</name>
</gene>
<feature type="region of interest" description="Disordered" evidence="9">
    <location>
        <begin position="306"/>
        <end position="349"/>
    </location>
</feature>
<dbReference type="PANTHER" id="PTHR46481:SF10">
    <property type="entry name" value="ZINC FINGER BED DOMAIN-CONTAINING PROTEIN 39"/>
    <property type="match status" value="1"/>
</dbReference>
<evidence type="ECO:0000256" key="4">
    <source>
        <dbReference type="ARBA" id="ARBA00022833"/>
    </source>
</evidence>
<feature type="region of interest" description="Disordered" evidence="9">
    <location>
        <begin position="114"/>
        <end position="185"/>
    </location>
</feature>
<keyword evidence="12" id="KW-1185">Reference proteome</keyword>
<feature type="domain" description="BED-type" evidence="10">
    <location>
        <begin position="53"/>
        <end position="106"/>
    </location>
</feature>
<evidence type="ECO:0000259" key="10">
    <source>
        <dbReference type="PROSITE" id="PS50808"/>
    </source>
</evidence>
<dbReference type="GO" id="GO:0009791">
    <property type="term" value="P:post-embryonic development"/>
    <property type="evidence" value="ECO:0007669"/>
    <property type="project" value="UniProtKB-ARBA"/>
</dbReference>
<evidence type="ECO:0000256" key="9">
    <source>
        <dbReference type="SAM" id="MobiDB-lite"/>
    </source>
</evidence>
<feature type="compositionally biased region" description="Pro residues" evidence="9">
    <location>
        <begin position="173"/>
        <end position="185"/>
    </location>
</feature>
<dbReference type="PROSITE" id="PS50808">
    <property type="entry name" value="ZF_BED"/>
    <property type="match status" value="1"/>
</dbReference>
<feature type="compositionally biased region" description="Low complexity" evidence="9">
    <location>
        <begin position="138"/>
        <end position="158"/>
    </location>
</feature>
<name>A0AA36DBQ7_9BILA</name>
<evidence type="ECO:0000256" key="5">
    <source>
        <dbReference type="ARBA" id="ARBA00023015"/>
    </source>
</evidence>
<keyword evidence="3 8" id="KW-0863">Zinc-finger</keyword>
<comment type="subcellular location">
    <subcellularLocation>
        <location evidence="1">Nucleus</location>
    </subcellularLocation>
</comment>
<dbReference type="Proteomes" id="UP001177023">
    <property type="component" value="Unassembled WGS sequence"/>
</dbReference>
<keyword evidence="4" id="KW-0862">Zinc</keyword>
<keyword evidence="6" id="KW-0804">Transcription</keyword>
<keyword evidence="2" id="KW-0479">Metal-binding</keyword>
<dbReference type="Pfam" id="PF02892">
    <property type="entry name" value="zf-BED"/>
    <property type="match status" value="1"/>
</dbReference>
<organism evidence="11 12">
    <name type="scientific">Mesorhabditis spiculigera</name>
    <dbReference type="NCBI Taxonomy" id="96644"/>
    <lineage>
        <taxon>Eukaryota</taxon>
        <taxon>Metazoa</taxon>
        <taxon>Ecdysozoa</taxon>
        <taxon>Nematoda</taxon>
        <taxon>Chromadorea</taxon>
        <taxon>Rhabditida</taxon>
        <taxon>Rhabditina</taxon>
        <taxon>Rhabditomorpha</taxon>
        <taxon>Rhabditoidea</taxon>
        <taxon>Rhabditidae</taxon>
        <taxon>Mesorhabditinae</taxon>
        <taxon>Mesorhabditis</taxon>
    </lineage>
</organism>
<proteinExistence type="predicted"/>
<comment type="caution">
    <text evidence="11">The sequence shown here is derived from an EMBL/GenBank/DDBJ whole genome shotgun (WGS) entry which is preliminary data.</text>
</comment>
<evidence type="ECO:0000256" key="6">
    <source>
        <dbReference type="ARBA" id="ARBA00023163"/>
    </source>
</evidence>
<dbReference type="SMART" id="SM00614">
    <property type="entry name" value="ZnF_BED"/>
    <property type="match status" value="1"/>
</dbReference>
<evidence type="ECO:0000256" key="1">
    <source>
        <dbReference type="ARBA" id="ARBA00004123"/>
    </source>
</evidence>
<dbReference type="AlphaFoldDB" id="A0AA36DBQ7"/>
<reference evidence="11" key="1">
    <citation type="submission" date="2023-06" db="EMBL/GenBank/DDBJ databases">
        <authorList>
            <person name="Delattre M."/>
        </authorList>
    </citation>
    <scope>NUCLEOTIDE SEQUENCE</scope>
    <source>
        <strain evidence="11">AF72</strain>
    </source>
</reference>
<dbReference type="InterPro" id="IPR052035">
    <property type="entry name" value="ZnF_BED_domain_contain"/>
</dbReference>
<dbReference type="GO" id="GO:0003677">
    <property type="term" value="F:DNA binding"/>
    <property type="evidence" value="ECO:0007669"/>
    <property type="project" value="InterPro"/>
</dbReference>
<protein>
    <recommendedName>
        <fullName evidence="10">BED-type domain-containing protein</fullName>
    </recommendedName>
</protein>
<dbReference type="SUPFAM" id="SSF57667">
    <property type="entry name" value="beta-beta-alpha zinc fingers"/>
    <property type="match status" value="1"/>
</dbReference>
<evidence type="ECO:0000256" key="3">
    <source>
        <dbReference type="ARBA" id="ARBA00022771"/>
    </source>
</evidence>
<keyword evidence="5" id="KW-0805">Transcription regulation</keyword>
<dbReference type="InterPro" id="IPR036236">
    <property type="entry name" value="Znf_C2H2_sf"/>
</dbReference>
<dbReference type="GO" id="GO:0008270">
    <property type="term" value="F:zinc ion binding"/>
    <property type="evidence" value="ECO:0007669"/>
    <property type="project" value="UniProtKB-KW"/>
</dbReference>
<keyword evidence="7" id="KW-0539">Nucleus</keyword>
<feature type="non-terminal residue" evidence="11">
    <location>
        <position position="455"/>
    </location>
</feature>
<dbReference type="PANTHER" id="PTHR46481">
    <property type="entry name" value="ZINC FINGER BED DOMAIN-CONTAINING PROTEIN 4"/>
    <property type="match status" value="1"/>
</dbReference>
<accession>A0AA36DBQ7</accession>
<evidence type="ECO:0000256" key="2">
    <source>
        <dbReference type="ARBA" id="ARBA00022723"/>
    </source>
</evidence>
<evidence type="ECO:0000256" key="7">
    <source>
        <dbReference type="ARBA" id="ARBA00023242"/>
    </source>
</evidence>
<sequence>MLSGGSFQPLFSAAFMQQLPSLQQFQSQLACLQQQSASTMTPIRKARVGGSSVKTAKVWKYFDQLPVEEQAAECQLCRKKIKATNSSTTGMIRHLRSCHVAEYQLLQEARQSSIKFDEKPARPGLKDSPQTSVLQQKSPSSMSSASDTTSSLSTTASPPFHPLQTLTNTVSPILPPAGLPAPKPLKPVTAKIELTEAEEEEATDLRTKPCTPSIGTAFSVVRKASAFDEPPKSDPLYVNPSIDVMKLNSQVAMMLLLDGHPSNIVDRPGFRGLLSPHNPLGGLAAMNQPPHHATSPLDMSLKEETRPLKEEAVTTPAADEEQIRIDEDSDSASSAESERVDDGKAKDGNALQATADPSLLTALQRCRALSLVFHSVSLPTSHPPRPSDPHSGPNVQQDVAFVANNVEQINLWLREHPESGLLEVSEDEKVVLNALHDQLQKCATDTPESRTQIAV</sequence>
<evidence type="ECO:0000313" key="12">
    <source>
        <dbReference type="Proteomes" id="UP001177023"/>
    </source>
</evidence>
<feature type="compositionally biased region" description="Basic and acidic residues" evidence="9">
    <location>
        <begin position="115"/>
        <end position="125"/>
    </location>
</feature>